<comment type="caution">
    <text evidence="3">The sequence shown here is derived from an EMBL/GenBank/DDBJ whole genome shotgun (WGS) entry which is preliminary data.</text>
</comment>
<keyword evidence="4" id="KW-1185">Reference proteome</keyword>
<sequence length="238" mass="26975">MSFKASKYTIWMNYDNDKKQYQVPMNPESIQIKIDGKAVTSDIDRLGTLLHKGKRGPMQISWSSYFPATYGSYCTCQKKNFKSPQTMHKWILALMNAANPLHLVFSGAFSLNIYAVITSYTATEEGGDVGTISYSITLKEYRSVTIKKYTKPNTKKKAPAKQTKTKKRVNNTQKKKTYKIKRGDCLWNIAKKYYGDGKKCTKIYNANKSVLNKAAKKHGYSNCRNGNLIFPGTTITIP</sequence>
<dbReference type="CDD" id="cd00118">
    <property type="entry name" value="LysM"/>
    <property type="match status" value="1"/>
</dbReference>
<feature type="region of interest" description="Disordered" evidence="1">
    <location>
        <begin position="152"/>
        <end position="174"/>
    </location>
</feature>
<evidence type="ECO:0000313" key="3">
    <source>
        <dbReference type="EMBL" id="MBC8573662.1"/>
    </source>
</evidence>
<accession>A0ABR7NB82</accession>
<evidence type="ECO:0000256" key="1">
    <source>
        <dbReference type="SAM" id="MobiDB-lite"/>
    </source>
</evidence>
<protein>
    <submittedName>
        <fullName evidence="3">LysM peptidoglycan-binding domain-containing protein</fullName>
    </submittedName>
</protein>
<dbReference type="PANTHER" id="PTHR34700:SF4">
    <property type="entry name" value="PHAGE-LIKE ELEMENT PBSX PROTEIN XKDP"/>
    <property type="match status" value="1"/>
</dbReference>
<dbReference type="PANTHER" id="PTHR34700">
    <property type="entry name" value="POTASSIUM BINDING PROTEIN KBP"/>
    <property type="match status" value="1"/>
</dbReference>
<evidence type="ECO:0000313" key="4">
    <source>
        <dbReference type="Proteomes" id="UP000657421"/>
    </source>
</evidence>
<dbReference type="PROSITE" id="PS51782">
    <property type="entry name" value="LYSM"/>
    <property type="match status" value="1"/>
</dbReference>
<name>A0ABR7NB82_9FIRM</name>
<evidence type="ECO:0000259" key="2">
    <source>
        <dbReference type="PROSITE" id="PS51782"/>
    </source>
</evidence>
<organism evidence="3 4">
    <name type="scientific">Jingyaoa shaoxingensis</name>
    <dbReference type="NCBI Taxonomy" id="2763671"/>
    <lineage>
        <taxon>Bacteria</taxon>
        <taxon>Bacillati</taxon>
        <taxon>Bacillota</taxon>
        <taxon>Clostridia</taxon>
        <taxon>Lachnospirales</taxon>
        <taxon>Lachnospiraceae</taxon>
        <taxon>Jingyaoa</taxon>
    </lineage>
</organism>
<dbReference type="InterPro" id="IPR052196">
    <property type="entry name" value="Bact_Kbp"/>
</dbReference>
<feature type="domain" description="LysM" evidence="2">
    <location>
        <begin position="176"/>
        <end position="237"/>
    </location>
</feature>
<dbReference type="Pfam" id="PF01476">
    <property type="entry name" value="LysM"/>
    <property type="match status" value="1"/>
</dbReference>
<dbReference type="InterPro" id="IPR018392">
    <property type="entry name" value="LysM"/>
</dbReference>
<reference evidence="3 4" key="1">
    <citation type="submission" date="2020-08" db="EMBL/GenBank/DDBJ databases">
        <title>Genome public.</title>
        <authorList>
            <person name="Liu C."/>
            <person name="Sun Q."/>
        </authorList>
    </citation>
    <scope>NUCLEOTIDE SEQUENCE [LARGE SCALE GENOMIC DNA]</scope>
    <source>
        <strain evidence="3 4">NSJ-46</strain>
    </source>
</reference>
<gene>
    <name evidence="3" type="ORF">H8716_11300</name>
</gene>
<dbReference type="RefSeq" id="WP_249308949.1">
    <property type="nucleotide sequence ID" value="NZ_JACRSZ010000011.1"/>
</dbReference>
<dbReference type="EMBL" id="JACRSZ010000011">
    <property type="protein sequence ID" value="MBC8573662.1"/>
    <property type="molecule type" value="Genomic_DNA"/>
</dbReference>
<dbReference type="SMART" id="SM00257">
    <property type="entry name" value="LysM"/>
    <property type="match status" value="1"/>
</dbReference>
<dbReference type="Proteomes" id="UP000657421">
    <property type="component" value="Unassembled WGS sequence"/>
</dbReference>
<dbReference type="InterPro" id="IPR036779">
    <property type="entry name" value="LysM_dom_sf"/>
</dbReference>
<dbReference type="Gene3D" id="3.10.350.10">
    <property type="entry name" value="LysM domain"/>
    <property type="match status" value="1"/>
</dbReference>
<proteinExistence type="predicted"/>